<name>A0AAV3PH02_LITER</name>
<dbReference type="AlphaFoldDB" id="A0AAV3PH02"/>
<protein>
    <submittedName>
        <fullName evidence="2">Uncharacterized protein</fullName>
    </submittedName>
</protein>
<keyword evidence="3" id="KW-1185">Reference proteome</keyword>
<dbReference type="EMBL" id="BAABME010001696">
    <property type="protein sequence ID" value="GAA0150997.1"/>
    <property type="molecule type" value="Genomic_DNA"/>
</dbReference>
<proteinExistence type="predicted"/>
<dbReference type="Proteomes" id="UP001454036">
    <property type="component" value="Unassembled WGS sequence"/>
</dbReference>
<reference evidence="2 3" key="1">
    <citation type="submission" date="2024-01" db="EMBL/GenBank/DDBJ databases">
        <title>The complete chloroplast genome sequence of Lithospermum erythrorhizon: insights into the phylogenetic relationship among Boraginaceae species and the maternal lineages of purple gromwells.</title>
        <authorList>
            <person name="Okada T."/>
            <person name="Watanabe K."/>
        </authorList>
    </citation>
    <scope>NUCLEOTIDE SEQUENCE [LARGE SCALE GENOMIC DNA]</scope>
</reference>
<organism evidence="2 3">
    <name type="scientific">Lithospermum erythrorhizon</name>
    <name type="common">Purple gromwell</name>
    <name type="synonym">Lithospermum officinale var. erythrorhizon</name>
    <dbReference type="NCBI Taxonomy" id="34254"/>
    <lineage>
        <taxon>Eukaryota</taxon>
        <taxon>Viridiplantae</taxon>
        <taxon>Streptophyta</taxon>
        <taxon>Embryophyta</taxon>
        <taxon>Tracheophyta</taxon>
        <taxon>Spermatophyta</taxon>
        <taxon>Magnoliopsida</taxon>
        <taxon>eudicotyledons</taxon>
        <taxon>Gunneridae</taxon>
        <taxon>Pentapetalae</taxon>
        <taxon>asterids</taxon>
        <taxon>lamiids</taxon>
        <taxon>Boraginales</taxon>
        <taxon>Boraginaceae</taxon>
        <taxon>Boraginoideae</taxon>
        <taxon>Lithospermeae</taxon>
        <taxon>Lithospermum</taxon>
    </lineage>
</organism>
<evidence type="ECO:0000256" key="1">
    <source>
        <dbReference type="SAM" id="MobiDB-lite"/>
    </source>
</evidence>
<accession>A0AAV3PH02</accession>
<comment type="caution">
    <text evidence="2">The sequence shown here is derived from an EMBL/GenBank/DDBJ whole genome shotgun (WGS) entry which is preliminary data.</text>
</comment>
<sequence>MRLPFSSFVNNLLISINRAPSQLSPIGDEAKSLPPCIDAYIIAADKICTALPQDTEKTQKLPWYAFIDEAMLVLADELMVITSASQMDEVDFDEMLGEKPSFFDRVKIKSKTKPRESMVLADFAPATPLPSIPVPTPQVRTMLKRIAEDISNPTSNPSKKAKKAVPAQKT</sequence>
<evidence type="ECO:0000313" key="3">
    <source>
        <dbReference type="Proteomes" id="UP001454036"/>
    </source>
</evidence>
<feature type="region of interest" description="Disordered" evidence="1">
    <location>
        <begin position="147"/>
        <end position="170"/>
    </location>
</feature>
<evidence type="ECO:0000313" key="2">
    <source>
        <dbReference type="EMBL" id="GAA0150997.1"/>
    </source>
</evidence>
<gene>
    <name evidence="2" type="ORF">LIER_09813</name>
</gene>